<dbReference type="Pfam" id="PF03552">
    <property type="entry name" value="Cellulose_synt"/>
    <property type="match status" value="4"/>
</dbReference>
<evidence type="ECO:0000256" key="4">
    <source>
        <dbReference type="ARBA" id="ARBA00022692"/>
    </source>
</evidence>
<feature type="transmembrane region" description="Helical" evidence="8">
    <location>
        <begin position="1185"/>
        <end position="1204"/>
    </location>
</feature>
<feature type="transmembrane region" description="Helical" evidence="8">
    <location>
        <begin position="549"/>
        <end position="568"/>
    </location>
</feature>
<proteinExistence type="predicted"/>
<reference evidence="9 10" key="1">
    <citation type="submission" date="2023-03" db="EMBL/GenBank/DDBJ databases">
        <title>WGS of Gossypium arboreum.</title>
        <authorList>
            <person name="Yu D."/>
        </authorList>
    </citation>
    <scope>NUCLEOTIDE SEQUENCE [LARGE SCALE GENOMIC DNA]</scope>
    <source>
        <tissue evidence="9">Leaf</tissue>
    </source>
</reference>
<feature type="transmembrane region" description="Helical" evidence="8">
    <location>
        <begin position="678"/>
        <end position="697"/>
    </location>
</feature>
<feature type="transmembrane region" description="Helical" evidence="8">
    <location>
        <begin position="1349"/>
        <end position="1367"/>
    </location>
</feature>
<comment type="subcellular location">
    <subcellularLocation>
        <location evidence="1">Endomembrane system</location>
        <topology evidence="1">Multi-pass membrane protein</topology>
    </subcellularLocation>
</comment>
<evidence type="ECO:0000256" key="8">
    <source>
        <dbReference type="SAM" id="Phobius"/>
    </source>
</evidence>
<evidence type="ECO:0000256" key="3">
    <source>
        <dbReference type="ARBA" id="ARBA00022679"/>
    </source>
</evidence>
<evidence type="ECO:0000256" key="7">
    <source>
        <dbReference type="ARBA" id="ARBA00023316"/>
    </source>
</evidence>
<evidence type="ECO:0000313" key="10">
    <source>
        <dbReference type="Proteomes" id="UP001358586"/>
    </source>
</evidence>
<feature type="transmembrane region" description="Helical" evidence="8">
    <location>
        <begin position="47"/>
        <end position="67"/>
    </location>
</feature>
<feature type="transmembrane region" description="Helical" evidence="8">
    <location>
        <begin position="1224"/>
        <end position="1247"/>
    </location>
</feature>
<keyword evidence="7" id="KW-0961">Cell wall biogenesis/degradation</keyword>
<gene>
    <name evidence="9" type="ORF">PVK06_032277</name>
</gene>
<dbReference type="Proteomes" id="UP001358586">
    <property type="component" value="Chromosome 9"/>
</dbReference>
<feature type="transmembrane region" description="Helical" evidence="8">
    <location>
        <begin position="1314"/>
        <end position="1337"/>
    </location>
</feature>
<sequence length="1407" mass="160371">MYLCCIHRITIFHISYPRSMEGRGLRAGFTADAPPLLHMSEPLRRTAFNRLFAVVYFSAILALLYRHVQNLFLHPTTSFLSFSITLFLFISDLVLAFMWASAQAFRMSPIRRKEFPQNLKQIIKDEDFVGLDVFICTADPYKEPPMNVVNTALSLMAYDYPTEKISIYVSDDGGSVLTLFAFMEAAKFARHWLPFCRQHNIMERSPHVYFESISHHPSIPQFEKIKIMYEDMKMKVEQVIDKGAVIEEYISDDQQHQAFNKWTKSFSRMDHPTVIQVILDKSKDTDISGQLMPNLIYVSREKSKTSPHHFKAGALNVLLRVSAVMTNAPIILTQDCDMYSNDPQTPLRILCYFSDPALKSNLAFVQFPQRFHGLNRDDIYATEYKRLFKINSMGFDGLNGPNYVGSGCFFRRRALFGGPSTPVPPEIPELGPDHVVRKPIISHEILSLAHRVAGCNYENQTGWGSQSGFRYGSLVEDFYTGYRLQCEGWKSLFCNPERAAFLGDVPITLFDVLSQCKRWCIGLFEVAFSKYNTLIFGSQSMGVLTSLAYSHYALWPIWCIPVTFYSFLPQLALLNQVSLFPKITEPWFFLYVFLLLGAYGQDFLDFVLDGGTVRKWWNAQRMWMIRGLSCYLFSSIEYLLKSVGISTHGFSLTSKVVDDEQSKRYGQGIFEFGVPSPLFVPLTVAAIINLFSFLLVLTQFFSGKNTEGLCLQMILTGSIVLNCLPVYGAIGLRNDAGKMPTQITIISTFFPQNLKRIIKDKDFVGLDVFICTADPYKEPPMNVVNTALSLMAYDYPTEKISIYVSDDGGSVLTLFAFMEAAKFARHWLPFCREHNIMERSPHVYFYSNYHHPSSPHFDKIKMMYEDMKVKVEHVIDKGEVTDEYITDHQQRQAFNKWTKSFTRMDHPTVIQQIILDKSHDKDISGRLMPNLIYVSRGKSKTSPHHFKAGALNVLLRVSAVMTNAPIILTQDCDMYSNDPQTPLRMLCYLSDPALKSSLAFIQFPQRFHGVDKDDIYDNEYKLPFQINPMGLDGLKGPSYVGSGCFFRRRSLFGDPSTPVSPEIPELSPEHVVNKPIKSQETLSLAHHVASCNYENETKWGSKTGFRYGSLVEDFYTSYRLHCEGWKSLFCNPERAAFLGNVPITLFDGVNQCKRWCIGLFEVAFSKYNPLTFGSQYMGLLMSLGYSHYAFCSFWCIPVTFYSFLPQLTLLNQVSIFPKISEPWFFLYVFLFLGSYGQDFLDIILVGGTVRRWWNVQRMWMIRGLTCNLFASIEYLLKSLGISTYDFCLTSKVVDDEQSKRYGQGIFEFGVPSPLFVPLTVAAIINLFSFLSGLTGFFSGNNMEGLGLQMILTGFIVLNYLPVYGAIALRNDAGKMPTQIIIISTFVSVALYYASSLCLWSNNDSSKH</sequence>
<evidence type="ECO:0000256" key="1">
    <source>
        <dbReference type="ARBA" id="ARBA00004127"/>
    </source>
</evidence>
<keyword evidence="6 8" id="KW-0472">Membrane</keyword>
<organism evidence="9 10">
    <name type="scientific">Gossypium arboreum</name>
    <name type="common">Tree cotton</name>
    <name type="synonym">Gossypium nanking</name>
    <dbReference type="NCBI Taxonomy" id="29729"/>
    <lineage>
        <taxon>Eukaryota</taxon>
        <taxon>Viridiplantae</taxon>
        <taxon>Streptophyta</taxon>
        <taxon>Embryophyta</taxon>
        <taxon>Tracheophyta</taxon>
        <taxon>Spermatophyta</taxon>
        <taxon>Magnoliopsida</taxon>
        <taxon>eudicotyledons</taxon>
        <taxon>Gunneridae</taxon>
        <taxon>Pentapetalae</taxon>
        <taxon>rosids</taxon>
        <taxon>malvids</taxon>
        <taxon>Malvales</taxon>
        <taxon>Malvaceae</taxon>
        <taxon>Malvoideae</taxon>
        <taxon>Gossypium</taxon>
    </lineage>
</organism>
<keyword evidence="10" id="KW-1185">Reference proteome</keyword>
<feature type="transmembrane region" description="Helical" evidence="8">
    <location>
        <begin position="1379"/>
        <end position="1399"/>
    </location>
</feature>
<keyword evidence="4 8" id="KW-0812">Transmembrane</keyword>
<dbReference type="InterPro" id="IPR029044">
    <property type="entry name" value="Nucleotide-diphossugar_trans"/>
</dbReference>
<name>A0ABR0NUJ1_GOSAR</name>
<feature type="transmembrane region" description="Helical" evidence="8">
    <location>
        <begin position="588"/>
        <end position="611"/>
    </location>
</feature>
<dbReference type="PANTHER" id="PTHR13301">
    <property type="entry name" value="X-BOX TRANSCRIPTION FACTOR-RELATED"/>
    <property type="match status" value="1"/>
</dbReference>
<evidence type="ECO:0000313" key="9">
    <source>
        <dbReference type="EMBL" id="KAK5804626.1"/>
    </source>
</evidence>
<keyword evidence="5 8" id="KW-1133">Transmembrane helix</keyword>
<evidence type="ECO:0000256" key="6">
    <source>
        <dbReference type="ARBA" id="ARBA00023136"/>
    </source>
</evidence>
<feature type="transmembrane region" description="Helical" evidence="8">
    <location>
        <begin position="709"/>
        <end position="730"/>
    </location>
</feature>
<protein>
    <recommendedName>
        <fullName evidence="11">Cellulose synthase-like protein G3</fullName>
    </recommendedName>
</protein>
<dbReference type="Gene3D" id="3.90.550.10">
    <property type="entry name" value="Spore Coat Polysaccharide Biosynthesis Protein SpsA, Chain A"/>
    <property type="match status" value="2"/>
</dbReference>
<accession>A0ABR0NUJ1</accession>
<comment type="caution">
    <text evidence="9">The sequence shown here is derived from an EMBL/GenBank/DDBJ whole genome shotgun (WGS) entry which is preliminary data.</text>
</comment>
<keyword evidence="2" id="KW-0328">Glycosyltransferase</keyword>
<dbReference type="SUPFAM" id="SSF53448">
    <property type="entry name" value="Nucleotide-diphospho-sugar transferases"/>
    <property type="match status" value="2"/>
</dbReference>
<dbReference type="InterPro" id="IPR005150">
    <property type="entry name" value="Cellulose_synth"/>
</dbReference>
<evidence type="ECO:0000256" key="5">
    <source>
        <dbReference type="ARBA" id="ARBA00022989"/>
    </source>
</evidence>
<evidence type="ECO:0000256" key="2">
    <source>
        <dbReference type="ARBA" id="ARBA00022676"/>
    </source>
</evidence>
<feature type="transmembrane region" description="Helical" evidence="8">
    <location>
        <begin position="79"/>
        <end position="102"/>
    </location>
</feature>
<dbReference type="EMBL" id="JARKNE010000009">
    <property type="protein sequence ID" value="KAK5804626.1"/>
    <property type="molecule type" value="Genomic_DNA"/>
</dbReference>
<evidence type="ECO:0008006" key="11">
    <source>
        <dbReference type="Google" id="ProtNLM"/>
    </source>
</evidence>
<keyword evidence="3" id="KW-0808">Transferase</keyword>